<dbReference type="AlphaFoldDB" id="A0ABD2ZPJ8"/>
<dbReference type="EMBL" id="JBJUIK010000008">
    <property type="protein sequence ID" value="KAL3520387.1"/>
    <property type="molecule type" value="Genomic_DNA"/>
</dbReference>
<accession>A0ABD2ZPJ8</accession>
<evidence type="ECO:0000313" key="2">
    <source>
        <dbReference type="EMBL" id="KAL3520387.1"/>
    </source>
</evidence>
<protein>
    <submittedName>
        <fullName evidence="2">Uncharacterized protein</fullName>
    </submittedName>
</protein>
<proteinExistence type="predicted"/>
<dbReference type="Proteomes" id="UP001630127">
    <property type="component" value="Unassembled WGS sequence"/>
</dbReference>
<keyword evidence="3" id="KW-1185">Reference proteome</keyword>
<feature type="region of interest" description="Disordered" evidence="1">
    <location>
        <begin position="42"/>
        <end position="98"/>
    </location>
</feature>
<evidence type="ECO:0000313" key="3">
    <source>
        <dbReference type="Proteomes" id="UP001630127"/>
    </source>
</evidence>
<sequence>MAMESENHKLLKNPYIGGKFGQKRRVKAESSLNQEDIQKILDIPKSSNPRAAQTRTHDDQQIGFSAQVCVDDNEAVEDHRLNDNSSQEEENLPFEGDGQARVGVDLGFKAMDTSLQEVNALTY</sequence>
<organism evidence="2 3">
    <name type="scientific">Cinchona calisaya</name>
    <dbReference type="NCBI Taxonomy" id="153742"/>
    <lineage>
        <taxon>Eukaryota</taxon>
        <taxon>Viridiplantae</taxon>
        <taxon>Streptophyta</taxon>
        <taxon>Embryophyta</taxon>
        <taxon>Tracheophyta</taxon>
        <taxon>Spermatophyta</taxon>
        <taxon>Magnoliopsida</taxon>
        <taxon>eudicotyledons</taxon>
        <taxon>Gunneridae</taxon>
        <taxon>Pentapetalae</taxon>
        <taxon>asterids</taxon>
        <taxon>lamiids</taxon>
        <taxon>Gentianales</taxon>
        <taxon>Rubiaceae</taxon>
        <taxon>Cinchonoideae</taxon>
        <taxon>Cinchoneae</taxon>
        <taxon>Cinchona</taxon>
    </lineage>
</organism>
<reference evidence="2 3" key="1">
    <citation type="submission" date="2024-11" db="EMBL/GenBank/DDBJ databases">
        <title>A near-complete genome assembly of Cinchona calisaya.</title>
        <authorList>
            <person name="Lian D.C."/>
            <person name="Zhao X.W."/>
            <person name="Wei L."/>
        </authorList>
    </citation>
    <scope>NUCLEOTIDE SEQUENCE [LARGE SCALE GENOMIC DNA]</scope>
    <source>
        <tissue evidence="2">Nenye</tissue>
    </source>
</reference>
<gene>
    <name evidence="2" type="ORF">ACH5RR_018536</name>
</gene>
<comment type="caution">
    <text evidence="2">The sequence shown here is derived from an EMBL/GenBank/DDBJ whole genome shotgun (WGS) entry which is preliminary data.</text>
</comment>
<name>A0ABD2ZPJ8_9GENT</name>
<feature type="compositionally biased region" description="Polar residues" evidence="1">
    <location>
        <begin position="45"/>
        <end position="54"/>
    </location>
</feature>
<evidence type="ECO:0000256" key="1">
    <source>
        <dbReference type="SAM" id="MobiDB-lite"/>
    </source>
</evidence>